<dbReference type="EMBL" id="QYBB01000055">
    <property type="protein sequence ID" value="RYC29362.1"/>
    <property type="molecule type" value="Genomic_DNA"/>
</dbReference>
<dbReference type="Proteomes" id="UP000290759">
    <property type="component" value="Unassembled WGS sequence"/>
</dbReference>
<sequence>MTVDTETPARPPTAPCDSSQCPVSAIWARTTPSAAASPIVNRAAMAGGIHPEAVQALRRSMLVLERGRLPTRLVTAAGAAITLLAAIASHSSDASSADSTSAPNARHTSFARASSPARGDAITARRHSSTNILCPSSGPFSGRTKAVGKTTVPPLTPEGA</sequence>
<comment type="caution">
    <text evidence="2">The sequence shown here is derived from an EMBL/GenBank/DDBJ whole genome shotgun (WGS) entry which is preliminary data.</text>
</comment>
<accession>A0A4Q2TZ22</accession>
<organism evidence="2 3">
    <name type="scientific">Lichenibacterium minor</name>
    <dbReference type="NCBI Taxonomy" id="2316528"/>
    <lineage>
        <taxon>Bacteria</taxon>
        <taxon>Pseudomonadati</taxon>
        <taxon>Pseudomonadota</taxon>
        <taxon>Alphaproteobacteria</taxon>
        <taxon>Hyphomicrobiales</taxon>
        <taxon>Lichenihabitantaceae</taxon>
        <taxon>Lichenibacterium</taxon>
    </lineage>
</organism>
<keyword evidence="3" id="KW-1185">Reference proteome</keyword>
<proteinExistence type="predicted"/>
<evidence type="ECO:0000313" key="3">
    <source>
        <dbReference type="Proteomes" id="UP000290759"/>
    </source>
</evidence>
<feature type="compositionally biased region" description="Low complexity" evidence="1">
    <location>
        <begin position="92"/>
        <end position="105"/>
    </location>
</feature>
<dbReference type="RefSeq" id="WP_129229550.1">
    <property type="nucleotide sequence ID" value="NZ_QYBB01000055.1"/>
</dbReference>
<evidence type="ECO:0000313" key="2">
    <source>
        <dbReference type="EMBL" id="RYC29362.1"/>
    </source>
</evidence>
<gene>
    <name evidence="2" type="ORF">D3273_24280</name>
</gene>
<protein>
    <submittedName>
        <fullName evidence="2">Uncharacterized protein</fullName>
    </submittedName>
</protein>
<feature type="region of interest" description="Disordered" evidence="1">
    <location>
        <begin position="92"/>
        <end position="160"/>
    </location>
</feature>
<name>A0A4Q2TZ22_9HYPH</name>
<evidence type="ECO:0000256" key="1">
    <source>
        <dbReference type="SAM" id="MobiDB-lite"/>
    </source>
</evidence>
<dbReference type="AlphaFoldDB" id="A0A4Q2TZ22"/>
<reference evidence="2 3" key="1">
    <citation type="submission" date="2018-12" db="EMBL/GenBank/DDBJ databases">
        <authorList>
            <person name="Grouzdev D.S."/>
            <person name="Krutkina M.S."/>
        </authorList>
    </citation>
    <scope>NUCLEOTIDE SEQUENCE [LARGE SCALE GENOMIC DNA]</scope>
    <source>
        <strain evidence="2 3">RmlP026</strain>
    </source>
</reference>
<reference evidence="2 3" key="2">
    <citation type="submission" date="2019-02" db="EMBL/GenBank/DDBJ databases">
        <title>'Lichenibacterium ramalinii' gen. nov. sp. nov., 'Lichenibacterium minor' gen. nov. sp. nov.</title>
        <authorList>
            <person name="Pankratov T."/>
        </authorList>
    </citation>
    <scope>NUCLEOTIDE SEQUENCE [LARGE SCALE GENOMIC DNA]</scope>
    <source>
        <strain evidence="2 3">RmlP026</strain>
    </source>
</reference>
<feature type="region of interest" description="Disordered" evidence="1">
    <location>
        <begin position="1"/>
        <end position="20"/>
    </location>
</feature>